<keyword evidence="5" id="KW-0574">Periplasm</keyword>
<organism evidence="7 8">
    <name type="scientific">Devosia yakushimensis</name>
    <dbReference type="NCBI Taxonomy" id="470028"/>
    <lineage>
        <taxon>Bacteria</taxon>
        <taxon>Pseudomonadati</taxon>
        <taxon>Pseudomonadota</taxon>
        <taxon>Alphaproteobacteria</taxon>
        <taxon>Hyphomicrobiales</taxon>
        <taxon>Devosiaceae</taxon>
        <taxon>Devosia</taxon>
    </lineage>
</organism>
<evidence type="ECO:0000256" key="5">
    <source>
        <dbReference type="ARBA" id="ARBA00022764"/>
    </source>
</evidence>
<dbReference type="Gene3D" id="3.40.190.10">
    <property type="entry name" value="Periplasmic binding protein-like II"/>
    <property type="match status" value="2"/>
</dbReference>
<feature type="chain" id="PRO_5047322205" evidence="6">
    <location>
        <begin position="23"/>
        <end position="420"/>
    </location>
</feature>
<comment type="subcellular location">
    <subcellularLocation>
        <location evidence="1">Periplasm</location>
    </subcellularLocation>
</comment>
<dbReference type="SUPFAM" id="SSF53850">
    <property type="entry name" value="Periplasmic binding protein-like II"/>
    <property type="match status" value="1"/>
</dbReference>
<reference evidence="7" key="2">
    <citation type="submission" date="2023-01" db="EMBL/GenBank/DDBJ databases">
        <title>Draft genome sequence of Devosia yakushimensis strain NBRC 103855.</title>
        <authorList>
            <person name="Sun Q."/>
            <person name="Mori K."/>
        </authorList>
    </citation>
    <scope>NUCLEOTIDE SEQUENCE</scope>
    <source>
        <strain evidence="7">NBRC 103855</strain>
    </source>
</reference>
<gene>
    <name evidence="7" type="primary">thuE_2</name>
    <name evidence="7" type="ORF">GCM10007913_32530</name>
</gene>
<protein>
    <submittedName>
        <fullName evidence="7">Trehalose/maltose ABC transporter substrate-binding protein</fullName>
    </submittedName>
</protein>
<comment type="caution">
    <text evidence="7">The sequence shown here is derived from an EMBL/GenBank/DDBJ whole genome shotgun (WGS) entry which is preliminary data.</text>
</comment>
<dbReference type="RefSeq" id="WP_284392616.1">
    <property type="nucleotide sequence ID" value="NZ_BSNG01000001.1"/>
</dbReference>
<proteinExistence type="inferred from homology"/>
<evidence type="ECO:0000256" key="3">
    <source>
        <dbReference type="ARBA" id="ARBA00022448"/>
    </source>
</evidence>
<dbReference type="EMBL" id="BSNG01000001">
    <property type="protein sequence ID" value="GLQ11321.1"/>
    <property type="molecule type" value="Genomic_DNA"/>
</dbReference>
<dbReference type="Pfam" id="PF01547">
    <property type="entry name" value="SBP_bac_1"/>
    <property type="match status" value="1"/>
</dbReference>
<feature type="signal peptide" evidence="6">
    <location>
        <begin position="1"/>
        <end position="22"/>
    </location>
</feature>
<evidence type="ECO:0000256" key="2">
    <source>
        <dbReference type="ARBA" id="ARBA00008520"/>
    </source>
</evidence>
<comment type="similarity">
    <text evidence="2">Belongs to the bacterial solute-binding protein 1 family.</text>
</comment>
<evidence type="ECO:0000313" key="7">
    <source>
        <dbReference type="EMBL" id="GLQ11321.1"/>
    </source>
</evidence>
<evidence type="ECO:0000256" key="1">
    <source>
        <dbReference type="ARBA" id="ARBA00004418"/>
    </source>
</evidence>
<dbReference type="PANTHER" id="PTHR43649">
    <property type="entry name" value="ARABINOSE-BINDING PROTEIN-RELATED"/>
    <property type="match status" value="1"/>
</dbReference>
<sequence length="420" mass="45016">MRLKSILGALALATCLTAPAFAESISVLVEGGGEQLQKAIAEKFTAETGIEVNFVVVPYAGVFERLSAEIAAGSSNYDVATLDVIWMARFAEFVEPLDELFTDTVKADIAPALLADAQFGGAYIGMPAWANAEILFYRTDLFEDAAEQAAFKAKYGYELAPPKTWQQFRDVSVFFTRDTDADGVVDLYGTDVKGVNPEEWMATVLQAGSPGIVLDDSGAVIIDNAQHKAALDFYIASHCTDHATPPVGVAQIDWPAAQNLFYQGKTAMMRFWAHAYRLTPEDSLVEGKVGVAPMIGGEAGVAAVPGPWYNVIPKSSTHKDAARQFVAFAIANNALGIEAPLGLAATNSAYQSYVGKPGFEHFEPLLETLAAPATKGRPLIAQWQEIVDQAVTPMLQDALSCNADTGELLTQAKAIIEDIL</sequence>
<accession>A0ABQ5UKW7</accession>
<keyword evidence="4 6" id="KW-0732">Signal</keyword>
<dbReference type="InterPro" id="IPR050490">
    <property type="entry name" value="Bact_solute-bd_prot1"/>
</dbReference>
<keyword evidence="3" id="KW-0813">Transport</keyword>
<dbReference type="Proteomes" id="UP001161406">
    <property type="component" value="Unassembled WGS sequence"/>
</dbReference>
<dbReference type="CDD" id="cd13585">
    <property type="entry name" value="PBP2_TMBP_like"/>
    <property type="match status" value="1"/>
</dbReference>
<evidence type="ECO:0000313" key="8">
    <source>
        <dbReference type="Proteomes" id="UP001161406"/>
    </source>
</evidence>
<dbReference type="PANTHER" id="PTHR43649:SF34">
    <property type="entry name" value="ABC TRANSPORTER PERIPLASMIC-BINDING PROTEIN YCJN-RELATED"/>
    <property type="match status" value="1"/>
</dbReference>
<evidence type="ECO:0000256" key="4">
    <source>
        <dbReference type="ARBA" id="ARBA00022729"/>
    </source>
</evidence>
<reference evidence="7" key="1">
    <citation type="journal article" date="2014" name="Int. J. Syst. Evol. Microbiol.">
        <title>Complete genome of a new Firmicutes species belonging to the dominant human colonic microbiota ('Ruminococcus bicirculans') reveals two chromosomes and a selective capacity to utilize plant glucans.</title>
        <authorList>
            <consortium name="NISC Comparative Sequencing Program"/>
            <person name="Wegmann U."/>
            <person name="Louis P."/>
            <person name="Goesmann A."/>
            <person name="Henrissat B."/>
            <person name="Duncan S.H."/>
            <person name="Flint H.J."/>
        </authorList>
    </citation>
    <scope>NUCLEOTIDE SEQUENCE</scope>
    <source>
        <strain evidence="7">NBRC 103855</strain>
    </source>
</reference>
<keyword evidence="8" id="KW-1185">Reference proteome</keyword>
<name>A0ABQ5UKW7_9HYPH</name>
<evidence type="ECO:0000256" key="6">
    <source>
        <dbReference type="SAM" id="SignalP"/>
    </source>
</evidence>
<dbReference type="InterPro" id="IPR006059">
    <property type="entry name" value="SBP"/>
</dbReference>